<dbReference type="InterPro" id="IPR011051">
    <property type="entry name" value="RmlC_Cupin_sf"/>
</dbReference>
<dbReference type="EMBL" id="LAZR01013322">
    <property type="protein sequence ID" value="KKM22493.1"/>
    <property type="molecule type" value="Genomic_DNA"/>
</dbReference>
<gene>
    <name evidence="1" type="ORF">LCGC14_1624800</name>
</gene>
<dbReference type="InterPro" id="IPR014710">
    <property type="entry name" value="RmlC-like_jellyroll"/>
</dbReference>
<reference evidence="1" key="1">
    <citation type="journal article" date="2015" name="Nature">
        <title>Complex archaea that bridge the gap between prokaryotes and eukaryotes.</title>
        <authorList>
            <person name="Spang A."/>
            <person name="Saw J.H."/>
            <person name="Jorgensen S.L."/>
            <person name="Zaremba-Niedzwiedzka K."/>
            <person name="Martijn J."/>
            <person name="Lind A.E."/>
            <person name="van Eijk R."/>
            <person name="Schleper C."/>
            <person name="Guy L."/>
            <person name="Ettema T.J."/>
        </authorList>
    </citation>
    <scope>NUCLEOTIDE SEQUENCE</scope>
</reference>
<name>A0A0F9KJY5_9ZZZZ</name>
<evidence type="ECO:0000313" key="1">
    <source>
        <dbReference type="EMBL" id="KKM22493.1"/>
    </source>
</evidence>
<sequence>MIEDRPAVEVVSKAWGFEKRIVNNDKYCGKLHYIVKGKHTPLHYHKVKDETFFLHSGKLHVFFFDAGYEELKKQMAIHGSNVMNIMERAILKPGDNFYVPAGRINQMFAAEDVQLYEFSAPHTPDGRFIISTGE</sequence>
<organism evidence="1">
    <name type="scientific">marine sediment metagenome</name>
    <dbReference type="NCBI Taxonomy" id="412755"/>
    <lineage>
        <taxon>unclassified sequences</taxon>
        <taxon>metagenomes</taxon>
        <taxon>ecological metagenomes</taxon>
    </lineage>
</organism>
<dbReference type="Gene3D" id="2.60.120.10">
    <property type="entry name" value="Jelly Rolls"/>
    <property type="match status" value="1"/>
</dbReference>
<protein>
    <submittedName>
        <fullName evidence="1">Uncharacterized protein</fullName>
    </submittedName>
</protein>
<dbReference type="SUPFAM" id="SSF51182">
    <property type="entry name" value="RmlC-like cupins"/>
    <property type="match status" value="1"/>
</dbReference>
<comment type="caution">
    <text evidence="1">The sequence shown here is derived from an EMBL/GenBank/DDBJ whole genome shotgun (WGS) entry which is preliminary data.</text>
</comment>
<accession>A0A0F9KJY5</accession>
<proteinExistence type="predicted"/>
<dbReference type="AlphaFoldDB" id="A0A0F9KJY5"/>